<evidence type="ECO:0000313" key="3">
    <source>
        <dbReference type="EMBL" id="KAH3667271.1"/>
    </source>
</evidence>
<dbReference type="GO" id="GO:0005829">
    <property type="term" value="C:cytosol"/>
    <property type="evidence" value="ECO:0007669"/>
    <property type="project" value="TreeGrafter"/>
</dbReference>
<evidence type="ECO:0000313" key="4">
    <source>
        <dbReference type="Proteomes" id="UP000769157"/>
    </source>
</evidence>
<dbReference type="InterPro" id="IPR036338">
    <property type="entry name" value="Aha1"/>
</dbReference>
<protein>
    <recommendedName>
        <fullName evidence="2">Activator of Hsp90 ATPase AHSA1-like N-terminal domain-containing protein</fullName>
    </recommendedName>
</protein>
<dbReference type="SUPFAM" id="SSF103111">
    <property type="entry name" value="Activator of Hsp90 ATPase, Aha1"/>
    <property type="match status" value="1"/>
</dbReference>
<dbReference type="EMBL" id="JAEUBE010000183">
    <property type="protein sequence ID" value="KAH3667271.1"/>
    <property type="molecule type" value="Genomic_DNA"/>
</dbReference>
<dbReference type="SMART" id="SM01000">
    <property type="entry name" value="Aha1_N"/>
    <property type="match status" value="1"/>
</dbReference>
<sequence>MTTIHNPNNWHWVDKNCLSWANSYFQERLPQVSVASDEHTLAVIQVKPVTGDCDVTQRKGKVRCIFDLQVEFKVKVDKDGESTEHDVRLLEFEHDQQDYVFEVGGSVESRAAVRAELIPQARAVFEKFQPELLDTFESELKHNSS</sequence>
<keyword evidence="4" id="KW-1185">Reference proteome</keyword>
<dbReference type="GO" id="GO:0006457">
    <property type="term" value="P:protein folding"/>
    <property type="evidence" value="ECO:0007669"/>
    <property type="project" value="TreeGrafter"/>
</dbReference>
<dbReference type="Proteomes" id="UP000769157">
    <property type="component" value="Unassembled WGS sequence"/>
</dbReference>
<dbReference type="PANTHER" id="PTHR13009">
    <property type="entry name" value="HEAT SHOCK PROTEIN 90 HSP90 CO-CHAPERONE AHA-1"/>
    <property type="match status" value="1"/>
</dbReference>
<dbReference type="Pfam" id="PF09229">
    <property type="entry name" value="Aha1_N"/>
    <property type="match status" value="1"/>
</dbReference>
<comment type="caution">
    <text evidence="3">The sequence shown here is derived from an EMBL/GenBank/DDBJ whole genome shotgun (WGS) entry which is preliminary data.</text>
</comment>
<dbReference type="RefSeq" id="XP_046062083.1">
    <property type="nucleotide sequence ID" value="XM_046203843.1"/>
</dbReference>
<dbReference type="GO" id="GO:0001671">
    <property type="term" value="F:ATPase activator activity"/>
    <property type="evidence" value="ECO:0007669"/>
    <property type="project" value="InterPro"/>
</dbReference>
<comment type="similarity">
    <text evidence="1">Belongs to the AHA1 family.</text>
</comment>
<dbReference type="GO" id="GO:0051087">
    <property type="term" value="F:protein-folding chaperone binding"/>
    <property type="evidence" value="ECO:0007669"/>
    <property type="project" value="InterPro"/>
</dbReference>
<dbReference type="OrthoDB" id="567237at2759"/>
<name>A0A9P8P8W2_9ASCO</name>
<dbReference type="InterPro" id="IPR015310">
    <property type="entry name" value="AHSA1-like_N"/>
</dbReference>
<accession>A0A9P8P8W2</accession>
<dbReference type="PANTHER" id="PTHR13009:SF15">
    <property type="entry name" value="HSP90 CO-CHAPERONE HCH1"/>
    <property type="match status" value="1"/>
</dbReference>
<proteinExistence type="inferred from homology"/>
<evidence type="ECO:0000259" key="2">
    <source>
        <dbReference type="SMART" id="SM01000"/>
    </source>
</evidence>
<reference evidence="3" key="1">
    <citation type="journal article" date="2021" name="Open Biol.">
        <title>Shared evolutionary footprints suggest mitochondrial oxidative damage underlies multiple complex I losses in fungi.</title>
        <authorList>
            <person name="Schikora-Tamarit M.A."/>
            <person name="Marcet-Houben M."/>
            <person name="Nosek J."/>
            <person name="Gabaldon T."/>
        </authorList>
    </citation>
    <scope>NUCLEOTIDE SEQUENCE</scope>
    <source>
        <strain evidence="3">CBS6075</strain>
    </source>
</reference>
<dbReference type="AlphaFoldDB" id="A0A9P8P8W2"/>
<gene>
    <name evidence="3" type="ORF">OGAPHI_002920</name>
</gene>
<reference evidence="3" key="2">
    <citation type="submission" date="2021-01" db="EMBL/GenBank/DDBJ databases">
        <authorList>
            <person name="Schikora-Tamarit M.A."/>
        </authorList>
    </citation>
    <scope>NUCLEOTIDE SEQUENCE</scope>
    <source>
        <strain evidence="3">CBS6075</strain>
    </source>
</reference>
<evidence type="ECO:0000256" key="1">
    <source>
        <dbReference type="ARBA" id="ARBA00006817"/>
    </source>
</evidence>
<dbReference type="Gene3D" id="3.15.10.20">
    <property type="entry name" value="Activator of Hsp90 ATPase Aha1, N-terminal domain"/>
    <property type="match status" value="1"/>
</dbReference>
<feature type="domain" description="Activator of Hsp90 ATPase AHSA1-like N-terminal" evidence="2">
    <location>
        <begin position="14"/>
        <end position="138"/>
    </location>
</feature>
<dbReference type="GeneID" id="70234887"/>
<organism evidence="3 4">
    <name type="scientific">Ogataea philodendri</name>
    <dbReference type="NCBI Taxonomy" id="1378263"/>
    <lineage>
        <taxon>Eukaryota</taxon>
        <taxon>Fungi</taxon>
        <taxon>Dikarya</taxon>
        <taxon>Ascomycota</taxon>
        <taxon>Saccharomycotina</taxon>
        <taxon>Pichiomycetes</taxon>
        <taxon>Pichiales</taxon>
        <taxon>Pichiaceae</taxon>
        <taxon>Ogataea</taxon>
    </lineage>
</organism>